<evidence type="ECO:0000313" key="1">
    <source>
        <dbReference type="EMBL" id="GAI39234.1"/>
    </source>
</evidence>
<dbReference type="Pfam" id="PF22558">
    <property type="entry name" value="REase-ARP"/>
    <property type="match status" value="1"/>
</dbReference>
<reference evidence="1" key="1">
    <citation type="journal article" date="2014" name="Front. Microbiol.">
        <title>High frequency of phylogenetically diverse reductive dehalogenase-homologous genes in deep subseafloor sedimentary metagenomes.</title>
        <authorList>
            <person name="Kawai M."/>
            <person name="Futagami T."/>
            <person name="Toyoda A."/>
            <person name="Takaki Y."/>
            <person name="Nishi S."/>
            <person name="Hori S."/>
            <person name="Arai W."/>
            <person name="Tsubouchi T."/>
            <person name="Morono Y."/>
            <person name="Uchiyama I."/>
            <person name="Ito T."/>
            <person name="Fujiyama A."/>
            <person name="Inagaki F."/>
            <person name="Takami H."/>
        </authorList>
    </citation>
    <scope>NUCLEOTIDE SEQUENCE</scope>
    <source>
        <strain evidence="1">Expedition CK06-06</strain>
    </source>
</reference>
<name>X1Q7H9_9ZZZZ</name>
<gene>
    <name evidence="1" type="ORF">S06H3_49947</name>
</gene>
<sequence>MSEIKTNTWLFPHGKEWEEGLRRKLAKYFKDKKFKDEKFPISSRHPYILAKHSDWHENIILGRVWKYIEEQKKEHYEHKQPFPLHKWVHHGLSSQAFLFNLLGPLVVDEQWHIFDEILHQTGVQLLTGVVSAKFEVEDREVFNEQQGQLLVVC</sequence>
<dbReference type="AlphaFoldDB" id="X1Q7H9"/>
<accession>X1Q7H9</accession>
<organism evidence="1">
    <name type="scientific">marine sediment metagenome</name>
    <dbReference type="NCBI Taxonomy" id="412755"/>
    <lineage>
        <taxon>unclassified sequences</taxon>
        <taxon>metagenomes</taxon>
        <taxon>ecological metagenomes</taxon>
    </lineage>
</organism>
<protein>
    <submittedName>
        <fullName evidence="1">Uncharacterized protein</fullName>
    </submittedName>
</protein>
<dbReference type="EMBL" id="BARV01031577">
    <property type="protein sequence ID" value="GAI39234.1"/>
    <property type="molecule type" value="Genomic_DNA"/>
</dbReference>
<proteinExistence type="predicted"/>
<comment type="caution">
    <text evidence="1">The sequence shown here is derived from an EMBL/GenBank/DDBJ whole genome shotgun (WGS) entry which is preliminary data.</text>
</comment>
<dbReference type="InterPro" id="IPR054333">
    <property type="entry name" value="REase-ARP-assoc"/>
</dbReference>